<feature type="compositionally biased region" description="Basic and acidic residues" evidence="1">
    <location>
        <begin position="295"/>
        <end position="315"/>
    </location>
</feature>
<dbReference type="HOGENOM" id="CLU_056515_0_0_6"/>
<name>A0A077NCS0_XENBV</name>
<organism evidence="2">
    <name type="scientific">Xenorhabdus bovienii str. puntauvense</name>
    <dbReference type="NCBI Taxonomy" id="1398201"/>
    <lineage>
        <taxon>Bacteria</taxon>
        <taxon>Pseudomonadati</taxon>
        <taxon>Pseudomonadota</taxon>
        <taxon>Gammaproteobacteria</taxon>
        <taxon>Enterobacterales</taxon>
        <taxon>Morganellaceae</taxon>
        <taxon>Xenorhabdus</taxon>
    </lineage>
</organism>
<gene>
    <name evidence="2" type="ORF">XBP1_150012</name>
</gene>
<protein>
    <submittedName>
        <fullName evidence="2">Putative phage head protein/prohead protease</fullName>
    </submittedName>
</protein>
<dbReference type="InterPro" id="IPR016913">
    <property type="entry name" value="UCP029215"/>
</dbReference>
<reference evidence="2" key="1">
    <citation type="submission" date="2013-07" db="EMBL/GenBank/DDBJ databases">
        <title>Sub-species coevolution in mutualistic symbiosis.</title>
        <authorList>
            <person name="Murfin K."/>
            <person name="Klassen J."/>
            <person name="Lee M."/>
            <person name="Forst S."/>
            <person name="Stock P."/>
            <person name="Goodrich-Blair H."/>
        </authorList>
    </citation>
    <scope>NUCLEOTIDE SEQUENCE [LARGE SCALE GENOMIC DNA]</scope>
    <source>
        <strain evidence="2">Puntauvense</strain>
    </source>
</reference>
<comment type="caution">
    <text evidence="2">The sequence shown here is derived from an EMBL/GenBank/DDBJ whole genome shotgun (WGS) entry which is preliminary data.</text>
</comment>
<dbReference type="EMBL" id="CBSW010000057">
    <property type="protein sequence ID" value="CDG95700.1"/>
    <property type="molecule type" value="Genomic_DNA"/>
</dbReference>
<dbReference type="GO" id="GO:0008233">
    <property type="term" value="F:peptidase activity"/>
    <property type="evidence" value="ECO:0007669"/>
    <property type="project" value="UniProtKB-KW"/>
</dbReference>
<feature type="region of interest" description="Disordered" evidence="1">
    <location>
        <begin position="295"/>
        <end position="324"/>
    </location>
</feature>
<dbReference type="GO" id="GO:0006508">
    <property type="term" value="P:proteolysis"/>
    <property type="evidence" value="ECO:0007669"/>
    <property type="project" value="UniProtKB-KW"/>
</dbReference>
<accession>A0A077NCS0</accession>
<feature type="region of interest" description="Disordered" evidence="1">
    <location>
        <begin position="255"/>
        <end position="277"/>
    </location>
</feature>
<keyword evidence="2" id="KW-0645">Protease</keyword>
<evidence type="ECO:0000256" key="1">
    <source>
        <dbReference type="SAM" id="MobiDB-lite"/>
    </source>
</evidence>
<sequence length="429" mass="46748">MDRFSVRVLVLGYFCGLDVVEDTLKYFFTTRLGNTRYQLADGSLLCKDVPIARTGTQLYADFELPDLEPDTDGEVVVERSPDEVFSEATLASFEGMTVTIKHPEDTQGNIVFVDPDNWRELAHGHVQNIRRGEGEQSDLMLADLVIKDTDAIAAIDTGFDEVSCGYDAQYRQLSPGKAAQYQITGNHVALVQDGRAGTRCSIGDSMSNTAQNWLKRLRTAFKTKDSAAMEEALNNAPESVTGDEGTGELPKAININISPQQPLPNKDPEMPKGGTGDEQIPAWAQALIARMDAMEGKTADNGTDPKKEDKPTGDYDEKDEKEEKITGDAAYKAELIVPGIKLGDAKPTAFKRTVLASADQNMVRTIVGDAEIKKLPKHSVDMAFNAVAELAKGRNTAQHNTGDAARKSSGNSIADLNKANTEFWANRSK</sequence>
<feature type="compositionally biased region" description="Polar residues" evidence="1">
    <location>
        <begin position="408"/>
        <end position="420"/>
    </location>
</feature>
<dbReference type="Pfam" id="PF09979">
    <property type="entry name" value="DUF2213"/>
    <property type="match status" value="1"/>
</dbReference>
<feature type="region of interest" description="Disordered" evidence="1">
    <location>
        <begin position="394"/>
        <end position="429"/>
    </location>
</feature>
<dbReference type="Proteomes" id="UP000028511">
    <property type="component" value="Unassembled WGS sequence"/>
</dbReference>
<dbReference type="AlphaFoldDB" id="A0A077NCS0"/>
<dbReference type="PIRSF" id="PIRSF029215">
    <property type="entry name" value="UCP029215"/>
    <property type="match status" value="1"/>
</dbReference>
<proteinExistence type="predicted"/>
<keyword evidence="2" id="KW-0378">Hydrolase</keyword>
<evidence type="ECO:0000313" key="2">
    <source>
        <dbReference type="EMBL" id="CDG95700.1"/>
    </source>
</evidence>